<reference evidence="3 5" key="2">
    <citation type="submission" date="2024-06" db="EMBL/GenBank/DDBJ databases">
        <title>Genomic Encyclopedia of Type Strains, Phase V (KMG-V): Genome sequencing to study the core and pangenomes of soil and plant-associated prokaryotes.</title>
        <authorList>
            <person name="Whitman W."/>
        </authorList>
    </citation>
    <scope>NUCLEOTIDE SEQUENCE [LARGE SCALE GENOMIC DNA]</scope>
    <source>
        <strain evidence="3 5">USDA 160</strain>
    </source>
</reference>
<evidence type="ECO:0000313" key="4">
    <source>
        <dbReference type="Proteomes" id="UP000181962"/>
    </source>
</evidence>
<name>A0A1L3FQ15_BRAJP</name>
<dbReference type="EMBL" id="JBEPTQ010000002">
    <property type="protein sequence ID" value="MET4725134.1"/>
    <property type="molecule type" value="Genomic_DNA"/>
</dbReference>
<evidence type="ECO:0000313" key="2">
    <source>
        <dbReference type="EMBL" id="APG15351.1"/>
    </source>
</evidence>
<dbReference type="Proteomes" id="UP000181962">
    <property type="component" value="Chromosome"/>
</dbReference>
<evidence type="ECO:0000313" key="5">
    <source>
        <dbReference type="Proteomes" id="UP001549291"/>
    </source>
</evidence>
<protein>
    <submittedName>
        <fullName evidence="2">Uncharacterized protein</fullName>
    </submittedName>
</protein>
<organism evidence="2 4">
    <name type="scientific">Bradyrhizobium japonicum</name>
    <dbReference type="NCBI Taxonomy" id="375"/>
    <lineage>
        <taxon>Bacteria</taxon>
        <taxon>Pseudomonadati</taxon>
        <taxon>Pseudomonadota</taxon>
        <taxon>Alphaproteobacteria</taxon>
        <taxon>Hyphomicrobiales</taxon>
        <taxon>Nitrobacteraceae</taxon>
        <taxon>Bradyrhizobium</taxon>
    </lineage>
</organism>
<gene>
    <name evidence="3" type="ORF">ABIF63_009240</name>
    <name evidence="2" type="ORF">BKD09_44380</name>
</gene>
<dbReference type="AlphaFoldDB" id="A0A1L3FQ15"/>
<accession>A0A1L3FQ15</accession>
<dbReference type="EMBL" id="CP017637">
    <property type="protein sequence ID" value="APG15351.1"/>
    <property type="molecule type" value="Genomic_DNA"/>
</dbReference>
<evidence type="ECO:0000256" key="1">
    <source>
        <dbReference type="SAM" id="MobiDB-lite"/>
    </source>
</evidence>
<reference evidence="2 4" key="1">
    <citation type="submission" date="2016-11" db="EMBL/GenBank/DDBJ databases">
        <title>Complete Genome Sequence of Bradyrhizobium sp. strain J5, an isolated from soybean nodule in Hokkaido.</title>
        <authorList>
            <person name="Kanehara K."/>
        </authorList>
    </citation>
    <scope>NUCLEOTIDE SEQUENCE [LARGE SCALE GENOMIC DNA]</scope>
    <source>
        <strain evidence="2 4">J5</strain>
    </source>
</reference>
<evidence type="ECO:0000313" key="3">
    <source>
        <dbReference type="EMBL" id="MET4725134.1"/>
    </source>
</evidence>
<feature type="region of interest" description="Disordered" evidence="1">
    <location>
        <begin position="1"/>
        <end position="21"/>
    </location>
</feature>
<keyword evidence="5" id="KW-1185">Reference proteome</keyword>
<proteinExistence type="predicted"/>
<sequence>MAAENKNAGKTDNVQPKTVGLGKSAELSLRSLGGEHRLSFYSCPSYRRPARRSRPQLTTIIKKGE</sequence>
<dbReference type="Proteomes" id="UP001549291">
    <property type="component" value="Unassembled WGS sequence"/>
</dbReference>